<sequence>MMLFFGNHGDYEVTCNFLNKEGQRIAKKRVCHNVSKKEARDGMRDYITNRFSDTIDVAQPIRVVAKPAVSK</sequence>
<dbReference type="EMBL" id="AZDG01000012">
    <property type="protein sequence ID" value="KRK64392.1"/>
    <property type="molecule type" value="Genomic_DNA"/>
</dbReference>
<dbReference type="STRING" id="1423811.FC72_GL000412"/>
<accession>A0A0R1IZH4</accession>
<dbReference type="RefSeq" id="WP_235805155.1">
    <property type="nucleotide sequence ID" value="NZ_AZDG01000012.1"/>
</dbReference>
<protein>
    <submittedName>
        <fullName evidence="1">Uncharacterized protein</fullName>
    </submittedName>
</protein>
<proteinExistence type="predicted"/>
<dbReference type="AlphaFoldDB" id="A0A0R1IZH4"/>
<organism evidence="1 2">
    <name type="scientific">Companilactobacillus tucceti DSM 20183</name>
    <dbReference type="NCBI Taxonomy" id="1423811"/>
    <lineage>
        <taxon>Bacteria</taxon>
        <taxon>Bacillati</taxon>
        <taxon>Bacillota</taxon>
        <taxon>Bacilli</taxon>
        <taxon>Lactobacillales</taxon>
        <taxon>Lactobacillaceae</taxon>
        <taxon>Companilactobacillus</taxon>
    </lineage>
</organism>
<comment type="caution">
    <text evidence="1">The sequence shown here is derived from an EMBL/GenBank/DDBJ whole genome shotgun (WGS) entry which is preliminary data.</text>
</comment>
<reference evidence="1 2" key="1">
    <citation type="journal article" date="2015" name="Genome Announc.">
        <title>Expanding the biotechnology potential of lactobacilli through comparative genomics of 213 strains and associated genera.</title>
        <authorList>
            <person name="Sun Z."/>
            <person name="Harris H.M."/>
            <person name="McCann A."/>
            <person name="Guo C."/>
            <person name="Argimon S."/>
            <person name="Zhang W."/>
            <person name="Yang X."/>
            <person name="Jeffery I.B."/>
            <person name="Cooney J.C."/>
            <person name="Kagawa T.F."/>
            <person name="Liu W."/>
            <person name="Song Y."/>
            <person name="Salvetti E."/>
            <person name="Wrobel A."/>
            <person name="Rasinkangas P."/>
            <person name="Parkhill J."/>
            <person name="Rea M.C."/>
            <person name="O'Sullivan O."/>
            <person name="Ritari J."/>
            <person name="Douillard F.P."/>
            <person name="Paul Ross R."/>
            <person name="Yang R."/>
            <person name="Briner A.E."/>
            <person name="Felis G.E."/>
            <person name="de Vos W.M."/>
            <person name="Barrangou R."/>
            <person name="Klaenhammer T.R."/>
            <person name="Caufield P.W."/>
            <person name="Cui Y."/>
            <person name="Zhang H."/>
            <person name="O'Toole P.W."/>
        </authorList>
    </citation>
    <scope>NUCLEOTIDE SEQUENCE [LARGE SCALE GENOMIC DNA]</scope>
    <source>
        <strain evidence="1 2">DSM 20183</strain>
    </source>
</reference>
<dbReference type="PATRIC" id="fig|1423811.3.peg.413"/>
<dbReference type="Proteomes" id="UP000050929">
    <property type="component" value="Unassembled WGS sequence"/>
</dbReference>
<gene>
    <name evidence="1" type="ORF">FC72_GL000412</name>
</gene>
<evidence type="ECO:0000313" key="2">
    <source>
        <dbReference type="Proteomes" id="UP000050929"/>
    </source>
</evidence>
<evidence type="ECO:0000313" key="1">
    <source>
        <dbReference type="EMBL" id="KRK64392.1"/>
    </source>
</evidence>
<keyword evidence="2" id="KW-1185">Reference proteome</keyword>
<name>A0A0R1IZH4_9LACO</name>